<dbReference type="Pfam" id="PF01753">
    <property type="entry name" value="zf-MYND"/>
    <property type="match status" value="1"/>
</dbReference>
<reference evidence="7 8" key="1">
    <citation type="submission" date="2014-04" db="EMBL/GenBank/DDBJ databases">
        <authorList>
            <consortium name="DOE Joint Genome Institute"/>
            <person name="Kuo A."/>
            <person name="Gay G."/>
            <person name="Dore J."/>
            <person name="Kohler A."/>
            <person name="Nagy L.G."/>
            <person name="Floudas D."/>
            <person name="Copeland A."/>
            <person name="Barry K.W."/>
            <person name="Cichocki N."/>
            <person name="Veneault-Fourrey C."/>
            <person name="LaButti K."/>
            <person name="Lindquist E.A."/>
            <person name="Lipzen A."/>
            <person name="Lundell T."/>
            <person name="Morin E."/>
            <person name="Murat C."/>
            <person name="Sun H."/>
            <person name="Tunlid A."/>
            <person name="Henrissat B."/>
            <person name="Grigoriev I.V."/>
            <person name="Hibbett D.S."/>
            <person name="Martin F."/>
            <person name="Nordberg H.P."/>
            <person name="Cantor M.N."/>
            <person name="Hua S.X."/>
        </authorList>
    </citation>
    <scope>NUCLEOTIDE SEQUENCE [LARGE SCALE GENOMIC DNA]</scope>
    <source>
        <strain evidence="8">h7</strain>
    </source>
</reference>
<evidence type="ECO:0000313" key="7">
    <source>
        <dbReference type="EMBL" id="KIM34945.1"/>
    </source>
</evidence>
<feature type="region of interest" description="Disordered" evidence="5">
    <location>
        <begin position="356"/>
        <end position="383"/>
    </location>
</feature>
<feature type="domain" description="MYND-type" evidence="6">
    <location>
        <begin position="434"/>
        <end position="480"/>
    </location>
</feature>
<sequence>MSLARPRKNYFFTSFLSATPEYNYCGTCLLGVFERKNPFPGSLKKAQFISDFQKDGMLLNLVMRFLFTVRTDKEIEEIFDRMEPCSCPMEDQEIHSYHQLGNVVEKEIFPMLTGAENATPAICLMSNLLRLVSVALDNAHVRTVAKGKSTIWPTSPKDLIPFGAENLVQRLLQWSRLIPDAMIFRFAGQCITFCGALVLPSFLAAKFTRHVVQAGRNLADHAWRAVQKPNPQTRRQIGISFRRQSSCIASFLDSTLDDQTIQTSTDFIDGVEIKSIQLLSIFNYLVTDDRLPLEGGSESIKAFLLNFDLRVLKLYSLVRGNFDRVPDIYLFPTTYEVIEPQLAADRLKMAELADSKEGEEFSSDGEDIEPTRPGQSAKSRKGKARILDSFTLDGSEGSLPSTMTEEQEAQFFQETVNNAMTFLRVAKFQLRCSVFACPNSIQSTGRKFQRCTKCRLALYCGKECQLKAWKDKEHPHSKTCQVVSKLVRIGRGEDLLFYCEHPGDPRWFPEELRLKVRDCWLKGGVSADELLCIILWGARLTSSGELPKMEKPEPGWDDYQAFIGELAGSSADRQPIPLIHVPYL</sequence>
<evidence type="ECO:0000256" key="1">
    <source>
        <dbReference type="ARBA" id="ARBA00022723"/>
    </source>
</evidence>
<name>A0A0C3BDR5_HEBCY</name>
<dbReference type="AlphaFoldDB" id="A0A0C3BDR5"/>
<dbReference type="OrthoDB" id="2836510at2759"/>
<evidence type="ECO:0000256" key="2">
    <source>
        <dbReference type="ARBA" id="ARBA00022771"/>
    </source>
</evidence>
<accession>A0A0C3BDR5</accession>
<dbReference type="SUPFAM" id="SSF144232">
    <property type="entry name" value="HIT/MYND zinc finger-like"/>
    <property type="match status" value="1"/>
</dbReference>
<organism evidence="7 8">
    <name type="scientific">Hebeloma cylindrosporum</name>
    <dbReference type="NCBI Taxonomy" id="76867"/>
    <lineage>
        <taxon>Eukaryota</taxon>
        <taxon>Fungi</taxon>
        <taxon>Dikarya</taxon>
        <taxon>Basidiomycota</taxon>
        <taxon>Agaricomycotina</taxon>
        <taxon>Agaricomycetes</taxon>
        <taxon>Agaricomycetidae</taxon>
        <taxon>Agaricales</taxon>
        <taxon>Agaricineae</taxon>
        <taxon>Hymenogastraceae</taxon>
        <taxon>Hebeloma</taxon>
    </lineage>
</organism>
<dbReference type="Proteomes" id="UP000053424">
    <property type="component" value="Unassembled WGS sequence"/>
</dbReference>
<dbReference type="GO" id="GO:0008270">
    <property type="term" value="F:zinc ion binding"/>
    <property type="evidence" value="ECO:0007669"/>
    <property type="project" value="UniProtKB-KW"/>
</dbReference>
<evidence type="ECO:0000256" key="5">
    <source>
        <dbReference type="SAM" id="MobiDB-lite"/>
    </source>
</evidence>
<gene>
    <name evidence="7" type="ORF">M413DRAFT_32898</name>
</gene>
<evidence type="ECO:0000259" key="6">
    <source>
        <dbReference type="PROSITE" id="PS50865"/>
    </source>
</evidence>
<evidence type="ECO:0000256" key="3">
    <source>
        <dbReference type="ARBA" id="ARBA00022833"/>
    </source>
</evidence>
<dbReference type="InterPro" id="IPR002893">
    <property type="entry name" value="Znf_MYND"/>
</dbReference>
<proteinExistence type="predicted"/>
<dbReference type="EMBL" id="KN831841">
    <property type="protein sequence ID" value="KIM34945.1"/>
    <property type="molecule type" value="Genomic_DNA"/>
</dbReference>
<dbReference type="PROSITE" id="PS50865">
    <property type="entry name" value="ZF_MYND_2"/>
    <property type="match status" value="1"/>
</dbReference>
<keyword evidence="2 4" id="KW-0863">Zinc-finger</keyword>
<evidence type="ECO:0000256" key="4">
    <source>
        <dbReference type="PROSITE-ProRule" id="PRU00134"/>
    </source>
</evidence>
<reference evidence="8" key="2">
    <citation type="submission" date="2015-01" db="EMBL/GenBank/DDBJ databases">
        <title>Evolutionary Origins and Diversification of the Mycorrhizal Mutualists.</title>
        <authorList>
            <consortium name="DOE Joint Genome Institute"/>
            <consortium name="Mycorrhizal Genomics Consortium"/>
            <person name="Kohler A."/>
            <person name="Kuo A."/>
            <person name="Nagy L.G."/>
            <person name="Floudas D."/>
            <person name="Copeland A."/>
            <person name="Barry K.W."/>
            <person name="Cichocki N."/>
            <person name="Veneault-Fourrey C."/>
            <person name="LaButti K."/>
            <person name="Lindquist E.A."/>
            <person name="Lipzen A."/>
            <person name="Lundell T."/>
            <person name="Morin E."/>
            <person name="Murat C."/>
            <person name="Riley R."/>
            <person name="Ohm R."/>
            <person name="Sun H."/>
            <person name="Tunlid A."/>
            <person name="Henrissat B."/>
            <person name="Grigoriev I.V."/>
            <person name="Hibbett D.S."/>
            <person name="Martin F."/>
        </authorList>
    </citation>
    <scope>NUCLEOTIDE SEQUENCE [LARGE SCALE GENOMIC DNA]</scope>
    <source>
        <strain evidence="8">h7</strain>
    </source>
</reference>
<dbReference type="Gene3D" id="6.10.140.2220">
    <property type="match status" value="1"/>
</dbReference>
<evidence type="ECO:0000313" key="8">
    <source>
        <dbReference type="Proteomes" id="UP000053424"/>
    </source>
</evidence>
<keyword evidence="8" id="KW-1185">Reference proteome</keyword>
<keyword evidence="3" id="KW-0862">Zinc</keyword>
<dbReference type="HOGENOM" id="CLU_494357_0_0_1"/>
<dbReference type="STRING" id="686832.A0A0C3BDR5"/>
<keyword evidence="1" id="KW-0479">Metal-binding</keyword>
<protein>
    <recommendedName>
        <fullName evidence="6">MYND-type domain-containing protein</fullName>
    </recommendedName>
</protein>